<dbReference type="InterPro" id="IPR005119">
    <property type="entry name" value="LysR_subst-bd"/>
</dbReference>
<gene>
    <name evidence="7" type="ORF">J8J14_19400</name>
</gene>
<reference evidence="7 8" key="1">
    <citation type="submission" date="2021-03" db="EMBL/GenBank/DDBJ databases">
        <authorList>
            <person name="So Y."/>
        </authorList>
    </citation>
    <scope>NUCLEOTIDE SEQUENCE [LARGE SCALE GENOMIC DNA]</scope>
    <source>
        <strain evidence="7 8">SSH11</strain>
    </source>
</reference>
<evidence type="ECO:0000313" key="7">
    <source>
        <dbReference type="EMBL" id="MBP0446946.1"/>
    </source>
</evidence>
<dbReference type="PANTHER" id="PTHR30293:SF0">
    <property type="entry name" value="NITROGEN ASSIMILATION REGULATORY PROTEIN NAC"/>
    <property type="match status" value="1"/>
</dbReference>
<dbReference type="SUPFAM" id="SSF53850">
    <property type="entry name" value="Periplasmic binding protein-like II"/>
    <property type="match status" value="1"/>
</dbReference>
<comment type="similarity">
    <text evidence="1">Belongs to the LysR transcriptional regulatory family.</text>
</comment>
<dbReference type="Gene3D" id="3.40.190.290">
    <property type="match status" value="1"/>
</dbReference>
<dbReference type="PROSITE" id="PS50931">
    <property type="entry name" value="HTH_LYSR"/>
    <property type="match status" value="1"/>
</dbReference>
<dbReference type="PRINTS" id="PR00039">
    <property type="entry name" value="HTHLYSR"/>
</dbReference>
<evidence type="ECO:0000313" key="8">
    <source>
        <dbReference type="Proteomes" id="UP000681594"/>
    </source>
</evidence>
<evidence type="ECO:0000256" key="1">
    <source>
        <dbReference type="ARBA" id="ARBA00009437"/>
    </source>
</evidence>
<dbReference type="Gene3D" id="1.10.10.10">
    <property type="entry name" value="Winged helix-like DNA-binding domain superfamily/Winged helix DNA-binding domain"/>
    <property type="match status" value="1"/>
</dbReference>
<evidence type="ECO:0000256" key="4">
    <source>
        <dbReference type="ARBA" id="ARBA00023159"/>
    </source>
</evidence>
<organism evidence="7 8">
    <name type="scientific">Pararoseomonas baculiformis</name>
    <dbReference type="NCBI Taxonomy" id="2820812"/>
    <lineage>
        <taxon>Bacteria</taxon>
        <taxon>Pseudomonadati</taxon>
        <taxon>Pseudomonadota</taxon>
        <taxon>Alphaproteobacteria</taxon>
        <taxon>Acetobacterales</taxon>
        <taxon>Acetobacteraceae</taxon>
        <taxon>Pararoseomonas</taxon>
    </lineage>
</organism>
<dbReference type="InterPro" id="IPR000847">
    <property type="entry name" value="LysR_HTH_N"/>
</dbReference>
<dbReference type="RefSeq" id="WP_209381216.1">
    <property type="nucleotide sequence ID" value="NZ_JAGIZB010000023.1"/>
</dbReference>
<protein>
    <submittedName>
        <fullName evidence="7">LysR family transcriptional regulator</fullName>
    </submittedName>
</protein>
<keyword evidence="4" id="KW-0010">Activator</keyword>
<evidence type="ECO:0000259" key="6">
    <source>
        <dbReference type="PROSITE" id="PS50931"/>
    </source>
</evidence>
<accession>A0ABS4AIU1</accession>
<dbReference type="SUPFAM" id="SSF46785">
    <property type="entry name" value="Winged helix' DNA-binding domain"/>
    <property type="match status" value="1"/>
</dbReference>
<dbReference type="InterPro" id="IPR036390">
    <property type="entry name" value="WH_DNA-bd_sf"/>
</dbReference>
<dbReference type="Proteomes" id="UP000681594">
    <property type="component" value="Unassembled WGS sequence"/>
</dbReference>
<evidence type="ECO:0000256" key="3">
    <source>
        <dbReference type="ARBA" id="ARBA00023125"/>
    </source>
</evidence>
<dbReference type="InterPro" id="IPR036388">
    <property type="entry name" value="WH-like_DNA-bd_sf"/>
</dbReference>
<feature type="domain" description="HTH lysR-type" evidence="6">
    <location>
        <begin position="1"/>
        <end position="58"/>
    </location>
</feature>
<comment type="caution">
    <text evidence="7">The sequence shown here is derived from an EMBL/GenBank/DDBJ whole genome shotgun (WGS) entry which is preliminary data.</text>
</comment>
<keyword evidence="5" id="KW-0804">Transcription</keyword>
<keyword evidence="2" id="KW-0805">Transcription regulation</keyword>
<sequence>MDIRQLRSFIEVAETGSLSRASDRLRLVQPALSRHIRMLEEQVGAPLFTRHGRGMRLTDAGQALLDRVAGPLRQIERSLEEVRGLLGKVAGHVALGLMPTTSHVLSGRIVRRVAAELPEVSLRVVEGYAGHLVEWLRRGELDATLLYGPAGGLNLPVETLLHDDLALIGPAGALDGGASVAMRDLASLEMVLPSRPHGLRHLIESAAAEAAVSLRIRFEADSFRVLKDIVATGLGYTVLPPSSIAPDEMGHRFSMAPLRDPTPCREILLARPPDRGDSRAAQAVMALLRDEARNLVLRGGWPGAALPG</sequence>
<dbReference type="Pfam" id="PF03466">
    <property type="entry name" value="LysR_substrate"/>
    <property type="match status" value="1"/>
</dbReference>
<evidence type="ECO:0000256" key="2">
    <source>
        <dbReference type="ARBA" id="ARBA00023015"/>
    </source>
</evidence>
<proteinExistence type="inferred from homology"/>
<keyword evidence="8" id="KW-1185">Reference proteome</keyword>
<dbReference type="PANTHER" id="PTHR30293">
    <property type="entry name" value="TRANSCRIPTIONAL REGULATORY PROTEIN NAC-RELATED"/>
    <property type="match status" value="1"/>
</dbReference>
<dbReference type="EMBL" id="JAGIZB010000023">
    <property type="protein sequence ID" value="MBP0446946.1"/>
    <property type="molecule type" value="Genomic_DNA"/>
</dbReference>
<evidence type="ECO:0000256" key="5">
    <source>
        <dbReference type="ARBA" id="ARBA00023163"/>
    </source>
</evidence>
<keyword evidence="3" id="KW-0238">DNA-binding</keyword>
<name>A0ABS4AIU1_9PROT</name>
<dbReference type="Pfam" id="PF00126">
    <property type="entry name" value="HTH_1"/>
    <property type="match status" value="1"/>
</dbReference>